<proteinExistence type="predicted"/>
<evidence type="ECO:0000313" key="2">
    <source>
        <dbReference type="EMBL" id="MDF2258347.1"/>
    </source>
</evidence>
<evidence type="ECO:0000313" key="3">
    <source>
        <dbReference type="Proteomes" id="UP001220022"/>
    </source>
</evidence>
<protein>
    <submittedName>
        <fullName evidence="2">Replication-relaxation family protein</fullName>
    </submittedName>
</protein>
<gene>
    <name evidence="2" type="ORF">P2L57_22290</name>
</gene>
<dbReference type="Proteomes" id="UP001220022">
    <property type="component" value="Unassembled WGS sequence"/>
</dbReference>
<name>A0ABT5Z3V6_9ACTN</name>
<organism evidence="2 3">
    <name type="scientific">Streptantibioticus ferralitis</name>
    <dbReference type="NCBI Taxonomy" id="236510"/>
    <lineage>
        <taxon>Bacteria</taxon>
        <taxon>Bacillati</taxon>
        <taxon>Actinomycetota</taxon>
        <taxon>Actinomycetes</taxon>
        <taxon>Kitasatosporales</taxon>
        <taxon>Streptomycetaceae</taxon>
        <taxon>Streptantibioticus</taxon>
    </lineage>
</organism>
<dbReference type="RefSeq" id="WP_275817277.1">
    <property type="nucleotide sequence ID" value="NZ_BAAANM010000007.1"/>
</dbReference>
<dbReference type="Pfam" id="PF13814">
    <property type="entry name" value="Replic_Relax"/>
    <property type="match status" value="1"/>
</dbReference>
<dbReference type="EMBL" id="JARHTQ010000015">
    <property type="protein sequence ID" value="MDF2258347.1"/>
    <property type="molecule type" value="Genomic_DNA"/>
</dbReference>
<accession>A0ABT5Z3V6</accession>
<feature type="region of interest" description="Disordered" evidence="1">
    <location>
        <begin position="308"/>
        <end position="348"/>
    </location>
</feature>
<sequence length="348" mass="38514">MITNPTPQRALRGHKPRRTQARAAVSGEYVAWLAPRLTDRDRWLAHMLYEHKVLTTNQIAQIGWPSARAANLRLLQLYKWRVIDRFQPFVNSGSAPMHYILDLAGAAALARGHGVEVRELDYRHDRAMGMAYSLRLAHTVGTNSFFAALTHHSRRPEATGRLTAWWSEYRCYRHFGDMVRPDAYGRWHEGHIEFEWFLEYDFGTERPADRVGAKLAGYARLAATTGITTPVLLWLPTTDREAQVRRALAAALSSLHDPSLVPVATSSAELIGDPEHEGPAGAHWLPLDTAAGLARKRQRLAQLSRAWPQLAPVSTASPTTAASSSDPAGPLPPPAPLPPDASCSGPVW</sequence>
<reference evidence="2 3" key="1">
    <citation type="submission" date="2023-03" db="EMBL/GenBank/DDBJ databases">
        <title>Draft genome sequence of type strain Streptomyces ferralitis JCM 14344.</title>
        <authorList>
            <person name="Klaysubun C."/>
            <person name="Duangmal K."/>
        </authorList>
    </citation>
    <scope>NUCLEOTIDE SEQUENCE [LARGE SCALE GENOMIC DNA]</scope>
    <source>
        <strain evidence="2 3">JCM 14344</strain>
    </source>
</reference>
<feature type="compositionally biased region" description="Low complexity" evidence="1">
    <location>
        <begin position="311"/>
        <end position="328"/>
    </location>
</feature>
<comment type="caution">
    <text evidence="2">The sequence shown here is derived from an EMBL/GenBank/DDBJ whole genome shotgun (WGS) entry which is preliminary data.</text>
</comment>
<keyword evidence="3" id="KW-1185">Reference proteome</keyword>
<dbReference type="InterPro" id="IPR025855">
    <property type="entry name" value="Replic_Relax"/>
</dbReference>
<evidence type="ECO:0000256" key="1">
    <source>
        <dbReference type="SAM" id="MobiDB-lite"/>
    </source>
</evidence>
<feature type="compositionally biased region" description="Pro residues" evidence="1">
    <location>
        <begin position="329"/>
        <end position="339"/>
    </location>
</feature>